<feature type="transmembrane region" description="Helical" evidence="8">
    <location>
        <begin position="448"/>
        <end position="466"/>
    </location>
</feature>
<feature type="compositionally biased region" description="Basic and acidic residues" evidence="7">
    <location>
        <begin position="258"/>
        <end position="275"/>
    </location>
</feature>
<dbReference type="CDD" id="cd12935">
    <property type="entry name" value="LEM_like"/>
    <property type="match status" value="1"/>
</dbReference>
<feature type="compositionally biased region" description="Basic and acidic residues" evidence="7">
    <location>
        <begin position="422"/>
        <end position="432"/>
    </location>
</feature>
<feature type="compositionally biased region" description="Basic and acidic residues" evidence="7">
    <location>
        <begin position="100"/>
        <end position="116"/>
    </location>
</feature>
<evidence type="ECO:0000256" key="7">
    <source>
        <dbReference type="SAM" id="MobiDB-lite"/>
    </source>
</evidence>
<dbReference type="PANTHER" id="PTHR47808">
    <property type="entry name" value="INNER NUCLEAR MEMBRANE PROTEIN HEH2-RELATED"/>
    <property type="match status" value="1"/>
</dbReference>
<dbReference type="InterPro" id="IPR036361">
    <property type="entry name" value="SAP_dom_sf"/>
</dbReference>
<dbReference type="GO" id="GO:0005637">
    <property type="term" value="C:nuclear inner membrane"/>
    <property type="evidence" value="ECO:0007669"/>
    <property type="project" value="UniProtKB-SubCell"/>
</dbReference>
<protein>
    <recommendedName>
        <fullName evidence="12">Inner nuclear membrane protein SRC1</fullName>
    </recommendedName>
</protein>
<evidence type="ECO:0000256" key="8">
    <source>
        <dbReference type="SAM" id="Phobius"/>
    </source>
</evidence>
<accession>A0A8F3AIB1</accession>
<feature type="compositionally biased region" description="Polar residues" evidence="7">
    <location>
        <begin position="236"/>
        <end position="253"/>
    </location>
</feature>
<dbReference type="EMBL" id="CP076751">
    <property type="protein sequence ID" value="QWW24267.1"/>
    <property type="molecule type" value="Genomic_DNA"/>
</dbReference>
<evidence type="ECO:0000256" key="3">
    <source>
        <dbReference type="ARBA" id="ARBA00022692"/>
    </source>
</evidence>
<evidence type="ECO:0000259" key="9">
    <source>
        <dbReference type="Pfam" id="PF09402"/>
    </source>
</evidence>
<dbReference type="GO" id="GO:0005783">
    <property type="term" value="C:endoplasmic reticulum"/>
    <property type="evidence" value="ECO:0007669"/>
    <property type="project" value="TreeGrafter"/>
</dbReference>
<feature type="compositionally biased region" description="Polar residues" evidence="7">
    <location>
        <begin position="133"/>
        <end position="144"/>
    </location>
</feature>
<keyword evidence="6" id="KW-0539">Nucleus</keyword>
<comment type="subcellular location">
    <subcellularLocation>
        <location evidence="1">Nucleus inner membrane</location>
    </subcellularLocation>
</comment>
<evidence type="ECO:0000313" key="11">
    <source>
        <dbReference type="EMBL" id="QWW24267.1"/>
    </source>
</evidence>
<dbReference type="Gene3D" id="1.10.720.30">
    <property type="entry name" value="SAP domain"/>
    <property type="match status" value="1"/>
</dbReference>
<feature type="region of interest" description="Disordered" evidence="7">
    <location>
        <begin position="402"/>
        <end position="438"/>
    </location>
</feature>
<feature type="compositionally biased region" description="Basic and acidic residues" evidence="7">
    <location>
        <begin position="289"/>
        <end position="308"/>
    </location>
</feature>
<dbReference type="InterPro" id="IPR025856">
    <property type="entry name" value="HeH/LEM_domain"/>
</dbReference>
<feature type="compositionally biased region" description="Acidic residues" evidence="7">
    <location>
        <begin position="409"/>
        <end position="421"/>
    </location>
</feature>
<dbReference type="InterPro" id="IPR044780">
    <property type="entry name" value="Heh2/Src1"/>
</dbReference>
<dbReference type="Pfam" id="PF09402">
    <property type="entry name" value="MSC"/>
    <property type="match status" value="1"/>
</dbReference>
<feature type="transmembrane region" description="Helical" evidence="8">
    <location>
        <begin position="687"/>
        <end position="707"/>
    </location>
</feature>
<organism evidence="11">
    <name type="scientific">Candidozyma auris</name>
    <name type="common">Yeast</name>
    <name type="synonym">Candida auris</name>
    <dbReference type="NCBI Taxonomy" id="498019"/>
    <lineage>
        <taxon>Eukaryota</taxon>
        <taxon>Fungi</taxon>
        <taxon>Dikarya</taxon>
        <taxon>Ascomycota</taxon>
        <taxon>Saccharomycotina</taxon>
        <taxon>Pichiomycetes</taxon>
        <taxon>Metschnikowiaceae</taxon>
        <taxon>Candidozyma</taxon>
    </lineage>
</organism>
<evidence type="ECO:0000256" key="4">
    <source>
        <dbReference type="ARBA" id="ARBA00022989"/>
    </source>
</evidence>
<dbReference type="AlphaFoldDB" id="A0A8F3AIB1"/>
<evidence type="ECO:0000256" key="5">
    <source>
        <dbReference type="ARBA" id="ARBA00023136"/>
    </source>
</evidence>
<evidence type="ECO:0008006" key="12">
    <source>
        <dbReference type="Google" id="ProtNLM"/>
    </source>
</evidence>
<keyword evidence="5 8" id="KW-0472">Membrane</keyword>
<dbReference type="InterPro" id="IPR041885">
    <property type="entry name" value="MAN1_winged_helix_dom"/>
</dbReference>
<dbReference type="GO" id="GO:0034399">
    <property type="term" value="C:nuclear periphery"/>
    <property type="evidence" value="ECO:0007669"/>
    <property type="project" value="TreeGrafter"/>
</dbReference>
<dbReference type="Proteomes" id="UP000825438">
    <property type="component" value="Chromosome III"/>
</dbReference>
<feature type="compositionally biased region" description="Basic and acidic residues" evidence="7">
    <location>
        <begin position="207"/>
        <end position="222"/>
    </location>
</feature>
<feature type="region of interest" description="Disordered" evidence="7">
    <location>
        <begin position="49"/>
        <end position="308"/>
    </location>
</feature>
<feature type="compositionally biased region" description="Acidic residues" evidence="7">
    <location>
        <begin position="68"/>
        <end position="77"/>
    </location>
</feature>
<feature type="compositionally biased region" description="Low complexity" evidence="7">
    <location>
        <begin position="117"/>
        <end position="126"/>
    </location>
</feature>
<gene>
    <name evidence="11" type="ORF">CA7LBN_003101</name>
</gene>
<keyword evidence="4 8" id="KW-1133">Transmembrane helix</keyword>
<keyword evidence="2" id="KW-0597">Phosphoprotein</keyword>
<reference evidence="11" key="1">
    <citation type="submission" date="2021-06" db="EMBL/GenBank/DDBJ databases">
        <title>Candida auris outbreak in lebanese hospital.</title>
        <authorList>
            <person name="Finianos M."/>
        </authorList>
    </citation>
    <scope>NUCLEOTIDE SEQUENCE</scope>
    <source>
        <strain evidence="11">CA7LBN</strain>
    </source>
</reference>
<proteinExistence type="predicted"/>
<name>A0A8F3AIB1_CANAR</name>
<dbReference type="Pfam" id="PF12949">
    <property type="entry name" value="HeH"/>
    <property type="match status" value="1"/>
</dbReference>
<feature type="compositionally biased region" description="Basic residues" evidence="7">
    <location>
        <begin position="152"/>
        <end position="161"/>
    </location>
</feature>
<feature type="domain" description="HeH/LEM" evidence="10">
    <location>
        <begin position="12"/>
        <end position="45"/>
    </location>
</feature>
<dbReference type="GO" id="GO:0071763">
    <property type="term" value="P:nuclear membrane organization"/>
    <property type="evidence" value="ECO:0007669"/>
    <property type="project" value="TreeGrafter"/>
</dbReference>
<dbReference type="PANTHER" id="PTHR47808:SF2">
    <property type="entry name" value="LEM DOMAIN-CONTAINING PROTEIN 2"/>
    <property type="match status" value="1"/>
</dbReference>
<evidence type="ECO:0000256" key="6">
    <source>
        <dbReference type="ARBA" id="ARBA00023242"/>
    </source>
</evidence>
<evidence type="ECO:0000256" key="2">
    <source>
        <dbReference type="ARBA" id="ARBA00022553"/>
    </source>
</evidence>
<keyword evidence="3 8" id="KW-0812">Transmembrane</keyword>
<dbReference type="GO" id="GO:0003682">
    <property type="term" value="F:chromatin binding"/>
    <property type="evidence" value="ECO:0007669"/>
    <property type="project" value="InterPro"/>
</dbReference>
<feature type="domain" description="Man1/Src1-like C-terminal" evidence="9">
    <location>
        <begin position="455"/>
        <end position="804"/>
    </location>
</feature>
<evidence type="ECO:0000256" key="1">
    <source>
        <dbReference type="ARBA" id="ARBA00004540"/>
    </source>
</evidence>
<dbReference type="Gene3D" id="1.10.10.1180">
    <property type="entry name" value="MAN1, winged-helix domain"/>
    <property type="match status" value="1"/>
</dbReference>
<sequence length="807" mass="91472">MEKDYLSNDFDPSRIKVAQLRSILRENDIEYPSGAKKKELVEIFTKNIDSIKSKGLPPIEPSPTPNSDEIEVIDSEPEEKPASKEATPTKNTRKPRKVSKAKENGEETNNLKHESDSSVASDVSVSDNEKITDNTPDVTQNSDIKSLPSSSTKKKSKKRKSSAFEDDEHSKAPQRGNIFQVDVDSDSDTVIFSPKPKKLKPSSPKPESPKLKVRNTPDERNRSQSKRSSLSPSEIAKSSYQDVKNNLNITPSKSAGIPKKETVPRKQPFVKEEVTRPILDPVPDSTTDVSRDETNDSSKKLGDSFKDDFEDDAKNFDTALSKLKGDVSHSKETDGGRKDEEIAKLLGVDVEGVKVKPKGRRVITPRRPIVISERRLASNRGSLLEDLEKDVVPVPSDIPIEKETISTLSDEEADTDIEDEADGPKDVMPEKKSRSHSSKKSKKWTTSLYIGLWVSILAFAMFGYWYREQTFLIGYCGHEIDKPTIPKGSDTSALLNVFGDYLDNNFKPTCVPCPQHARCFPHLKLACYEDFVEYKPWYYDYWPAFDPKAKKCIPDTKKAEKVELMIEEALDLLRARNANIQCGSTSVDNFEAGIESRELHDLLLALKAPYITEEEFEELWKRSVVELEKEPEITVRQVKRSAHNLRAPGDDADTVGEEEKQDTVFRSTSLSHISLMCHLSNHMVDLLVSYIPHFMVVLLVVIMTFVIRAKHREARLQAHRVETLYNEVLSKLRKQARNARDSENVPAYIGSIHLRDLILSNEKNSARKMRTWEAVSRKVSRNTNVKAYQLEYRGDIMKVWEWISHLD</sequence>
<dbReference type="InterPro" id="IPR018996">
    <property type="entry name" value="Man1/Src1-like_C"/>
</dbReference>
<evidence type="ECO:0000259" key="10">
    <source>
        <dbReference type="Pfam" id="PF12949"/>
    </source>
</evidence>